<reference evidence="3 4" key="1">
    <citation type="submission" date="2020-04" db="EMBL/GenBank/DDBJ databases">
        <authorList>
            <person name="Wallbank WR R."/>
            <person name="Pardo Diaz C."/>
            <person name="Kozak K."/>
            <person name="Martin S."/>
            <person name="Jiggins C."/>
            <person name="Moest M."/>
            <person name="Warren A I."/>
            <person name="Byers J.R.P. K."/>
            <person name="Montejo-Kovacevich G."/>
            <person name="Yen C E."/>
        </authorList>
    </citation>
    <scope>NUCLEOTIDE SEQUENCE [LARGE SCALE GENOMIC DNA]</scope>
</reference>
<dbReference type="PANTHER" id="PTHR19303:SF74">
    <property type="entry name" value="POGO TRANSPOSABLE ELEMENT WITH KRAB DOMAIN"/>
    <property type="match status" value="1"/>
</dbReference>
<evidence type="ECO:0000313" key="4">
    <source>
        <dbReference type="Proteomes" id="UP000494256"/>
    </source>
</evidence>
<feature type="domain" description="DDE-1" evidence="2">
    <location>
        <begin position="9"/>
        <end position="103"/>
    </location>
</feature>
<dbReference type="Proteomes" id="UP000494256">
    <property type="component" value="Unassembled WGS sequence"/>
</dbReference>
<feature type="region of interest" description="Disordered" evidence="1">
    <location>
        <begin position="323"/>
        <end position="342"/>
    </location>
</feature>
<organism evidence="3 4">
    <name type="scientific">Arctia plantaginis</name>
    <name type="common">Wood tiger moth</name>
    <name type="synonym">Phalaena plantaginis</name>
    <dbReference type="NCBI Taxonomy" id="874455"/>
    <lineage>
        <taxon>Eukaryota</taxon>
        <taxon>Metazoa</taxon>
        <taxon>Ecdysozoa</taxon>
        <taxon>Arthropoda</taxon>
        <taxon>Hexapoda</taxon>
        <taxon>Insecta</taxon>
        <taxon>Pterygota</taxon>
        <taxon>Neoptera</taxon>
        <taxon>Endopterygota</taxon>
        <taxon>Lepidoptera</taxon>
        <taxon>Glossata</taxon>
        <taxon>Ditrysia</taxon>
        <taxon>Noctuoidea</taxon>
        <taxon>Erebidae</taxon>
        <taxon>Arctiinae</taxon>
        <taxon>Arctia</taxon>
    </lineage>
</organism>
<dbReference type="GO" id="GO:0003677">
    <property type="term" value="F:DNA binding"/>
    <property type="evidence" value="ECO:0007669"/>
    <property type="project" value="TreeGrafter"/>
</dbReference>
<dbReference type="InterPro" id="IPR050863">
    <property type="entry name" value="CenT-Element_Derived"/>
</dbReference>
<protein>
    <recommendedName>
        <fullName evidence="2">DDE-1 domain-containing protein</fullName>
    </recommendedName>
</protein>
<gene>
    <name evidence="3" type="ORF">APLA_LOCUS5028</name>
</gene>
<dbReference type="OrthoDB" id="6736570at2759"/>
<evidence type="ECO:0000256" key="1">
    <source>
        <dbReference type="SAM" id="MobiDB-lite"/>
    </source>
</evidence>
<comment type="caution">
    <text evidence="3">The sequence shown here is derived from an EMBL/GenBank/DDBJ whole genome shotgun (WGS) entry which is preliminary data.</text>
</comment>
<evidence type="ECO:0000313" key="3">
    <source>
        <dbReference type="EMBL" id="CAB3231186.1"/>
    </source>
</evidence>
<dbReference type="InterPro" id="IPR036397">
    <property type="entry name" value="RNaseH_sf"/>
</dbReference>
<accession>A0A8S0ZIP9</accession>
<proteinExistence type="predicted"/>
<dbReference type="EMBL" id="CADEBD010000288">
    <property type="protein sequence ID" value="CAB3231186.1"/>
    <property type="molecule type" value="Genomic_DNA"/>
</dbReference>
<evidence type="ECO:0000259" key="2">
    <source>
        <dbReference type="Pfam" id="PF03184"/>
    </source>
</evidence>
<dbReference type="GO" id="GO:0005634">
    <property type="term" value="C:nucleus"/>
    <property type="evidence" value="ECO:0007669"/>
    <property type="project" value="TreeGrafter"/>
</dbReference>
<dbReference type="Pfam" id="PF03184">
    <property type="entry name" value="DDE_1"/>
    <property type="match status" value="1"/>
</dbReference>
<dbReference type="AlphaFoldDB" id="A0A8S0ZIP9"/>
<dbReference type="PANTHER" id="PTHR19303">
    <property type="entry name" value="TRANSPOSON"/>
    <property type="match status" value="1"/>
</dbReference>
<name>A0A8S0ZIP9_ARCPL</name>
<dbReference type="InterPro" id="IPR004875">
    <property type="entry name" value="DDE_SF_endonuclease_dom"/>
</dbReference>
<dbReference type="Gene3D" id="3.30.420.10">
    <property type="entry name" value="Ribonuclease H-like superfamily/Ribonuclease H"/>
    <property type="match status" value="1"/>
</dbReference>
<sequence length="342" mass="37358">MSAQMEKDGPAGAIYKCSDNGWINENLFFEWLQHFTAHTKPSPEQPILLILDNHASHMSLQIFEHCKQNNIHMLSLPPHTSHRMQPLDVTFFGPFKVAYKRECDLFLKSRLAEKITPYDVAALSNKAYEAVASINKGVSGFRSTGIFPVNPGVFCDEDFLPAEILTNTTDSIATAPMLASPSFLAMPSTPQMDPAVSVPTLASASLRALNTAQAYAPASPFATPPSQVVEQTSPSLIANYSSFFASSTPVSQTIPQLLTPPIASTSSVLLSPILAQKNIVSSHTAFERLLPIPEQTACVKTRKGAIKQHAKVLTYTPLKDSLLEKENKKKEKAEKGKYKTKG</sequence>